<dbReference type="EMBL" id="VWVM01000004">
    <property type="protein sequence ID" value="KAA6126826.1"/>
    <property type="molecule type" value="Genomic_DNA"/>
</dbReference>
<dbReference type="Pfam" id="PF05069">
    <property type="entry name" value="Phage_tail_S"/>
    <property type="match status" value="1"/>
</dbReference>
<reference evidence="1 2" key="1">
    <citation type="submission" date="2019-09" db="EMBL/GenBank/DDBJ databases">
        <title>Genomic diversity of phyloplane-associated Pantoea species in Pakistan cotton crop.</title>
        <authorList>
            <person name="Tufail M.R."/>
            <person name="Cook D.R."/>
        </authorList>
    </citation>
    <scope>NUCLEOTIDE SEQUENCE [LARGE SCALE GENOMIC DNA]</scope>
    <source>
        <strain evidence="1 2">B_8</strain>
    </source>
</reference>
<protein>
    <submittedName>
        <fullName evidence="1">Phage virion morphogenesis protein</fullName>
    </submittedName>
</protein>
<name>A0AB34CKZ7_9GAMM</name>
<proteinExistence type="predicted"/>
<sequence>MQPEIDITLPDDLQAWLDRLAARVAQRAPLMEQIADIMLNAVDENFIAGGRPAWEGLKYRDGKPLLLSGRLHNSITPWHDNDMAVVGTNVVYAAIQNYGGQTRPHEIRPRHKKALRFNGRFAKKVNHPGSKIPARPFLTLTDEDYEEVSQAIADHILNNSDDGL</sequence>
<dbReference type="InterPro" id="IPR006522">
    <property type="entry name" value="Phage_virion_morphogenesis"/>
</dbReference>
<gene>
    <name evidence="1" type="ORF">F3I20_07135</name>
</gene>
<evidence type="ECO:0000313" key="2">
    <source>
        <dbReference type="Proteomes" id="UP000324255"/>
    </source>
</evidence>
<dbReference type="NCBIfam" id="TIGR01635">
    <property type="entry name" value="tail_comp_S"/>
    <property type="match status" value="1"/>
</dbReference>
<evidence type="ECO:0000313" key="1">
    <source>
        <dbReference type="EMBL" id="KAA6126826.1"/>
    </source>
</evidence>
<keyword evidence="2" id="KW-1185">Reference proteome</keyword>
<comment type="caution">
    <text evidence="1">The sequence shown here is derived from an EMBL/GenBank/DDBJ whole genome shotgun (WGS) entry which is preliminary data.</text>
</comment>
<dbReference type="AlphaFoldDB" id="A0AB34CKZ7"/>
<accession>A0AB34CKZ7</accession>
<dbReference type="Proteomes" id="UP000324255">
    <property type="component" value="Unassembled WGS sequence"/>
</dbReference>
<organism evidence="1 2">
    <name type="scientific">Candidatus Pantoea gossypiicola</name>
    <dbReference type="NCBI Taxonomy" id="2608008"/>
    <lineage>
        <taxon>Bacteria</taxon>
        <taxon>Pseudomonadati</taxon>
        <taxon>Pseudomonadota</taxon>
        <taxon>Gammaproteobacteria</taxon>
        <taxon>Enterobacterales</taxon>
        <taxon>Erwiniaceae</taxon>
        <taxon>Pantoea</taxon>
    </lineage>
</organism>
<dbReference type="RefSeq" id="WP_150037374.1">
    <property type="nucleotide sequence ID" value="NZ_VWVM01000004.1"/>
</dbReference>